<accession>A0A1Y0D2A6</accession>
<feature type="domain" description="3'-5' exonuclease" evidence="1">
    <location>
        <begin position="30"/>
        <end position="203"/>
    </location>
</feature>
<gene>
    <name evidence="2" type="ORF">CBP31_00780</name>
</gene>
<dbReference type="GO" id="GO:0006139">
    <property type="term" value="P:nucleobase-containing compound metabolic process"/>
    <property type="evidence" value="ECO:0007669"/>
    <property type="project" value="InterPro"/>
</dbReference>
<dbReference type="PANTHER" id="PTHR47765:SF2">
    <property type="entry name" value="EXONUCLEASE MUT-7 HOMOLOG"/>
    <property type="match status" value="1"/>
</dbReference>
<dbReference type="Pfam" id="PF01612">
    <property type="entry name" value="DNA_pol_A_exo1"/>
    <property type="match status" value="1"/>
</dbReference>
<evidence type="ECO:0000313" key="3">
    <source>
        <dbReference type="Proteomes" id="UP000243937"/>
    </source>
</evidence>
<dbReference type="InterPro" id="IPR012337">
    <property type="entry name" value="RNaseH-like_sf"/>
</dbReference>
<name>A0A1Y0D2A6_9GAMM</name>
<dbReference type="InterPro" id="IPR036397">
    <property type="entry name" value="RNaseH_sf"/>
</dbReference>
<evidence type="ECO:0000259" key="1">
    <source>
        <dbReference type="SMART" id="SM00474"/>
    </source>
</evidence>
<protein>
    <recommendedName>
        <fullName evidence="1">3'-5' exonuclease domain-containing protein</fullName>
    </recommendedName>
</protein>
<dbReference type="KEGG" id="opf:CBP31_00780"/>
<proteinExistence type="predicted"/>
<dbReference type="SUPFAM" id="SSF53098">
    <property type="entry name" value="Ribonuclease H-like"/>
    <property type="match status" value="1"/>
</dbReference>
<dbReference type="RefSeq" id="WP_087034429.1">
    <property type="nucleotide sequence ID" value="NZ_CP021377.1"/>
</dbReference>
<evidence type="ECO:0000313" key="2">
    <source>
        <dbReference type="EMBL" id="ART81346.1"/>
    </source>
</evidence>
<organism evidence="2 3">
    <name type="scientific">Oceanisphaera profunda</name>
    <dbReference type="NCBI Taxonomy" id="1416627"/>
    <lineage>
        <taxon>Bacteria</taxon>
        <taxon>Pseudomonadati</taxon>
        <taxon>Pseudomonadota</taxon>
        <taxon>Gammaproteobacteria</taxon>
        <taxon>Aeromonadales</taxon>
        <taxon>Aeromonadaceae</taxon>
        <taxon>Oceanisphaera</taxon>
    </lineage>
</organism>
<dbReference type="AlphaFoldDB" id="A0A1Y0D2A6"/>
<dbReference type="PANTHER" id="PTHR47765">
    <property type="entry name" value="3'-5' EXONUCLEASE DOMAIN-CONTAINING PROTEIN"/>
    <property type="match status" value="1"/>
</dbReference>
<reference evidence="2 3" key="1">
    <citation type="journal article" date="2014" name="Int. J. Syst. Evol. Microbiol.">
        <title>Oceanisphaera profunda sp. nov., a marine bacterium isolated from deep-sea sediment, and emended description of the genus Oceanisphaera.</title>
        <authorList>
            <person name="Xu Z."/>
            <person name="Zhang X.Y."/>
            <person name="Su H.N."/>
            <person name="Yu Z.C."/>
            <person name="Liu C."/>
            <person name="Li H."/>
            <person name="Chen X.L."/>
            <person name="Song X.Y."/>
            <person name="Xie B.B."/>
            <person name="Qin Q.L."/>
            <person name="Zhou B.C."/>
            <person name="Shi M."/>
            <person name="Huang Y."/>
            <person name="Zhang Y.Z."/>
        </authorList>
    </citation>
    <scope>NUCLEOTIDE SEQUENCE [LARGE SCALE GENOMIC DNA]</scope>
    <source>
        <strain evidence="2 3">SM1222</strain>
    </source>
</reference>
<dbReference type="GO" id="GO:0008408">
    <property type="term" value="F:3'-5' exonuclease activity"/>
    <property type="evidence" value="ECO:0007669"/>
    <property type="project" value="InterPro"/>
</dbReference>
<dbReference type="GO" id="GO:0003676">
    <property type="term" value="F:nucleic acid binding"/>
    <property type="evidence" value="ECO:0007669"/>
    <property type="project" value="InterPro"/>
</dbReference>
<dbReference type="InterPro" id="IPR002562">
    <property type="entry name" value="3'-5'_exonuclease_dom"/>
</dbReference>
<dbReference type="EMBL" id="CP021377">
    <property type="protein sequence ID" value="ART81346.1"/>
    <property type="molecule type" value="Genomic_DNA"/>
</dbReference>
<dbReference type="CDD" id="cd06141">
    <property type="entry name" value="WRN_exo"/>
    <property type="match status" value="1"/>
</dbReference>
<keyword evidence="3" id="KW-1185">Reference proteome</keyword>
<dbReference type="OrthoDB" id="9793333at2"/>
<dbReference type="SMART" id="SM00474">
    <property type="entry name" value="35EXOc"/>
    <property type="match status" value="1"/>
</dbReference>
<dbReference type="Proteomes" id="UP000243937">
    <property type="component" value="Chromosome"/>
</dbReference>
<sequence>MTEPTAYKIRPTRAQMQQLPAFNGLELSDIQLLSEPEQVALARADLCQCDYVGFDTESKPTFQVGEQSTGPHLVQLASNKRGYLFTLNDAASNQLLVDILSSEQIIKVGFGLKSDRGPLQRKLGIEVAGFYELSNRVKQLGYQHPVGLQAAVAILLGQYLVKSKRVALSNWSNPVLTSGQLRYAANDAYASLRVFQALAALAKSNSSTPSCDNHPSAS</sequence>
<dbReference type="InterPro" id="IPR052408">
    <property type="entry name" value="Exonuclease_MUT-7-like"/>
</dbReference>
<dbReference type="Gene3D" id="3.30.420.10">
    <property type="entry name" value="Ribonuclease H-like superfamily/Ribonuclease H"/>
    <property type="match status" value="1"/>
</dbReference>